<protein>
    <recommendedName>
        <fullName evidence="3">DUF3891 domain-containing protein</fullName>
    </recommendedName>
</protein>
<evidence type="ECO:0008006" key="3">
    <source>
        <dbReference type="Google" id="ProtNLM"/>
    </source>
</evidence>
<keyword evidence="2" id="KW-1185">Reference proteome</keyword>
<sequence length="245" mass="28735">MIVRKSSKGLHIIYQAAHGLLAGKIAQALKLDYRTDRWLDTLIAIVEHDDHQLDFEEKKYLSDFGIPLDFTEDDVSTDKILKRAERVVRQAKSKSLWTAMLVSFHLDFLYGNLREESKKAKQFLESQDTFRNEMIAHFGISQKKAESAYELLRFCDRCSLILCKDEIPGNLRKLEINTSIKQKTYFIREKENGKISVNPWCFEASDFEVSVEETLLEQPKFKNQKEFQAILENTDRTYRSYSFER</sequence>
<dbReference type="AlphaFoldDB" id="A0A1G7D715"/>
<proteinExistence type="predicted"/>
<dbReference type="STRING" id="641691.SAMN05421636_105175"/>
<dbReference type="InterPro" id="IPR024992">
    <property type="entry name" value="DUF3891"/>
</dbReference>
<evidence type="ECO:0000313" key="2">
    <source>
        <dbReference type="Proteomes" id="UP000199109"/>
    </source>
</evidence>
<evidence type="ECO:0000313" key="1">
    <source>
        <dbReference type="EMBL" id="SDE46555.1"/>
    </source>
</evidence>
<dbReference type="Proteomes" id="UP000199109">
    <property type="component" value="Unassembled WGS sequence"/>
</dbReference>
<name>A0A1G7D715_9FLAO</name>
<accession>A0A1G7D715</accession>
<dbReference type="EMBL" id="FNAO01000005">
    <property type="protein sequence ID" value="SDE46555.1"/>
    <property type="molecule type" value="Genomic_DNA"/>
</dbReference>
<organism evidence="1 2">
    <name type="scientific">Pricia antarctica</name>
    <dbReference type="NCBI Taxonomy" id="641691"/>
    <lineage>
        <taxon>Bacteria</taxon>
        <taxon>Pseudomonadati</taxon>
        <taxon>Bacteroidota</taxon>
        <taxon>Flavobacteriia</taxon>
        <taxon>Flavobacteriales</taxon>
        <taxon>Flavobacteriaceae</taxon>
        <taxon>Pricia</taxon>
    </lineage>
</organism>
<dbReference type="RefSeq" id="WP_091868553.1">
    <property type="nucleotide sequence ID" value="NZ_FNAO01000005.1"/>
</dbReference>
<reference evidence="1 2" key="1">
    <citation type="submission" date="2016-10" db="EMBL/GenBank/DDBJ databases">
        <authorList>
            <person name="de Groot N.N."/>
        </authorList>
    </citation>
    <scope>NUCLEOTIDE SEQUENCE [LARGE SCALE GENOMIC DNA]</scope>
    <source>
        <strain evidence="1 2">DSM 23421</strain>
    </source>
</reference>
<gene>
    <name evidence="1" type="ORF">SAMN05421636_105175</name>
</gene>
<dbReference type="Pfam" id="PF13030">
    <property type="entry name" value="DUF3891"/>
    <property type="match status" value="1"/>
</dbReference>
<dbReference type="OrthoDB" id="872894at2"/>